<keyword evidence="3 7" id="KW-0227">DNA damage</keyword>
<dbReference type="InterPro" id="IPR003717">
    <property type="entry name" value="RecO"/>
</dbReference>
<dbReference type="InterPro" id="IPR042242">
    <property type="entry name" value="RecO_C"/>
</dbReference>
<gene>
    <name evidence="7" type="primary">recO</name>
    <name evidence="9" type="ORF">HNR42_001484</name>
</gene>
<evidence type="ECO:0000256" key="6">
    <source>
        <dbReference type="ARBA" id="ARBA00033409"/>
    </source>
</evidence>
<evidence type="ECO:0000256" key="2">
    <source>
        <dbReference type="ARBA" id="ARBA00021310"/>
    </source>
</evidence>
<dbReference type="EMBL" id="JACHHG010000004">
    <property type="protein sequence ID" value="MBB6098061.1"/>
    <property type="molecule type" value="Genomic_DNA"/>
</dbReference>
<name>A0A841HX09_9DEIO</name>
<dbReference type="GO" id="GO:0006302">
    <property type="term" value="P:double-strand break repair"/>
    <property type="evidence" value="ECO:0007669"/>
    <property type="project" value="TreeGrafter"/>
</dbReference>
<accession>A0A841HX09</accession>
<dbReference type="InterPro" id="IPR022572">
    <property type="entry name" value="DNA_rep/recomb_RecO_N"/>
</dbReference>
<evidence type="ECO:0000313" key="10">
    <source>
        <dbReference type="Proteomes" id="UP000569951"/>
    </source>
</evidence>
<comment type="function">
    <text evidence="7">Involved in DNA repair and RecF pathway recombination.</text>
</comment>
<dbReference type="Pfam" id="PF02565">
    <property type="entry name" value="RecO_C"/>
    <property type="match status" value="1"/>
</dbReference>
<dbReference type="RefSeq" id="WP_183986090.1">
    <property type="nucleotide sequence ID" value="NZ_JACHHG010000004.1"/>
</dbReference>
<dbReference type="Proteomes" id="UP000569951">
    <property type="component" value="Unassembled WGS sequence"/>
</dbReference>
<dbReference type="NCBIfam" id="TIGR00613">
    <property type="entry name" value="reco"/>
    <property type="match status" value="1"/>
</dbReference>
<dbReference type="AlphaFoldDB" id="A0A841HX09"/>
<dbReference type="PANTHER" id="PTHR33991:SF1">
    <property type="entry name" value="DNA REPAIR PROTEIN RECO"/>
    <property type="match status" value="1"/>
</dbReference>
<reference evidence="9 10" key="1">
    <citation type="submission" date="2020-08" db="EMBL/GenBank/DDBJ databases">
        <title>Genomic Encyclopedia of Type Strains, Phase IV (KMG-IV): sequencing the most valuable type-strain genomes for metagenomic binning, comparative biology and taxonomic classification.</title>
        <authorList>
            <person name="Goeker M."/>
        </authorList>
    </citation>
    <scope>NUCLEOTIDE SEQUENCE [LARGE SCALE GENOMIC DNA]</scope>
    <source>
        <strain evidence="9 10">DSM 21458</strain>
    </source>
</reference>
<evidence type="ECO:0000256" key="4">
    <source>
        <dbReference type="ARBA" id="ARBA00023172"/>
    </source>
</evidence>
<sequence length="247" mass="26859">MKQRYANRSGIVLRRFVTPAGDVILSLLTPQGKLKAIARGGAKGIDASKLNLFQHLALQTYTPPGADLSIATQVTLEGALPRLSAPQIYGYAHLLAELAEVMFQEGEAAQQAFELFGSALRGLSHHADPEWVALVMAFKMLGVAGFAPRVRACASCGSEEVRYFDALSGSLRCAACAEGVSLTPAAARFLGSVYRQTVRQQMETPLEASERPAVWRLLESYTRVHVADLRSWRSLPHEHASALQAQR</sequence>
<dbReference type="Gene3D" id="1.20.1440.120">
    <property type="entry name" value="Recombination protein O, C-terminal domain"/>
    <property type="match status" value="1"/>
</dbReference>
<dbReference type="GO" id="GO:0006310">
    <property type="term" value="P:DNA recombination"/>
    <property type="evidence" value="ECO:0007669"/>
    <property type="project" value="UniProtKB-UniRule"/>
</dbReference>
<dbReference type="InterPro" id="IPR012340">
    <property type="entry name" value="NA-bd_OB-fold"/>
</dbReference>
<dbReference type="HAMAP" id="MF_00201">
    <property type="entry name" value="RecO"/>
    <property type="match status" value="1"/>
</dbReference>
<keyword evidence="10" id="KW-1185">Reference proteome</keyword>
<dbReference type="Gene3D" id="6.20.220.20">
    <property type="entry name" value="Recombination protein O, zinc-binding domain"/>
    <property type="match status" value="1"/>
</dbReference>
<dbReference type="Gene3D" id="2.40.50.140">
    <property type="entry name" value="Nucleic acid-binding proteins"/>
    <property type="match status" value="1"/>
</dbReference>
<dbReference type="Pfam" id="PF11967">
    <property type="entry name" value="RecO_N"/>
    <property type="match status" value="1"/>
</dbReference>
<evidence type="ECO:0000256" key="1">
    <source>
        <dbReference type="ARBA" id="ARBA00007452"/>
    </source>
</evidence>
<comment type="caution">
    <text evidence="9">The sequence shown here is derived from an EMBL/GenBank/DDBJ whole genome shotgun (WGS) entry which is preliminary data.</text>
</comment>
<organism evidence="9 10">
    <name type="scientific">Deinobacterium chartae</name>
    <dbReference type="NCBI Taxonomy" id="521158"/>
    <lineage>
        <taxon>Bacteria</taxon>
        <taxon>Thermotogati</taxon>
        <taxon>Deinococcota</taxon>
        <taxon>Deinococci</taxon>
        <taxon>Deinococcales</taxon>
        <taxon>Deinococcaceae</taxon>
        <taxon>Deinobacterium</taxon>
    </lineage>
</organism>
<comment type="similarity">
    <text evidence="1 7">Belongs to the RecO family.</text>
</comment>
<evidence type="ECO:0000256" key="3">
    <source>
        <dbReference type="ARBA" id="ARBA00022763"/>
    </source>
</evidence>
<proteinExistence type="inferred from homology"/>
<dbReference type="SUPFAM" id="SSF50249">
    <property type="entry name" value="Nucleic acid-binding proteins"/>
    <property type="match status" value="1"/>
</dbReference>
<evidence type="ECO:0000256" key="5">
    <source>
        <dbReference type="ARBA" id="ARBA00023204"/>
    </source>
</evidence>
<evidence type="ECO:0000256" key="7">
    <source>
        <dbReference type="HAMAP-Rule" id="MF_00201"/>
    </source>
</evidence>
<keyword evidence="4 7" id="KW-0233">DNA recombination</keyword>
<evidence type="ECO:0000313" key="9">
    <source>
        <dbReference type="EMBL" id="MBB6098061.1"/>
    </source>
</evidence>
<dbReference type="PANTHER" id="PTHR33991">
    <property type="entry name" value="DNA REPAIR PROTEIN RECO"/>
    <property type="match status" value="1"/>
</dbReference>
<feature type="domain" description="DNA replication/recombination mediator RecO N-terminal" evidence="8">
    <location>
        <begin position="6"/>
        <end position="76"/>
    </location>
</feature>
<dbReference type="GO" id="GO:0043590">
    <property type="term" value="C:bacterial nucleoid"/>
    <property type="evidence" value="ECO:0007669"/>
    <property type="project" value="TreeGrafter"/>
</dbReference>
<keyword evidence="5 7" id="KW-0234">DNA repair</keyword>
<dbReference type="SUPFAM" id="SSF57863">
    <property type="entry name" value="ArfGap/RecO-like zinc finger"/>
    <property type="match status" value="1"/>
</dbReference>
<evidence type="ECO:0000259" key="8">
    <source>
        <dbReference type="Pfam" id="PF11967"/>
    </source>
</evidence>
<dbReference type="InterPro" id="IPR037278">
    <property type="entry name" value="ARFGAP/RecO"/>
</dbReference>
<protein>
    <recommendedName>
        <fullName evidence="2 7">DNA repair protein RecO</fullName>
    </recommendedName>
    <alternativeName>
        <fullName evidence="6 7">Recombination protein O</fullName>
    </alternativeName>
</protein>